<evidence type="ECO:0000256" key="1">
    <source>
        <dbReference type="ARBA" id="ARBA00004123"/>
    </source>
</evidence>
<evidence type="ECO:0000256" key="2">
    <source>
        <dbReference type="ARBA" id="ARBA00005562"/>
    </source>
</evidence>
<comment type="function">
    <text evidence="7">Controls the development of red pulp macrophages required for red blood cells recycling and iron homeostasis. Transcription factor that binds to the PU-box, a purine-rich DNA sequence (5'-GAGGA[AT]-3') that can act as a lymphoid-specific enhancer. Regulates VCAM1 gene expression.</text>
</comment>
<dbReference type="EMBL" id="JAINUG010000136">
    <property type="protein sequence ID" value="KAJ8393560.1"/>
    <property type="molecule type" value="Genomic_DNA"/>
</dbReference>
<keyword evidence="5" id="KW-0804">Transcription</keyword>
<evidence type="ECO:0000256" key="6">
    <source>
        <dbReference type="ARBA" id="ARBA00023242"/>
    </source>
</evidence>
<evidence type="ECO:0000256" key="5">
    <source>
        <dbReference type="ARBA" id="ARBA00023163"/>
    </source>
</evidence>
<dbReference type="GO" id="GO:0000981">
    <property type="term" value="F:DNA-binding transcription factor activity, RNA polymerase II-specific"/>
    <property type="evidence" value="ECO:0007669"/>
    <property type="project" value="TreeGrafter"/>
</dbReference>
<comment type="subunit">
    <text evidence="8">Binds DNA as a monomer.</text>
</comment>
<dbReference type="PROSITE" id="PS00346">
    <property type="entry name" value="ETS_DOMAIN_2"/>
    <property type="match status" value="1"/>
</dbReference>
<dbReference type="SMART" id="SM00413">
    <property type="entry name" value="ETS"/>
    <property type="match status" value="1"/>
</dbReference>
<dbReference type="Pfam" id="PF00178">
    <property type="entry name" value="Ets"/>
    <property type="match status" value="1"/>
</dbReference>
<dbReference type="InterPro" id="IPR046328">
    <property type="entry name" value="ETS_fam"/>
</dbReference>
<evidence type="ECO:0000256" key="7">
    <source>
        <dbReference type="ARBA" id="ARBA00055710"/>
    </source>
</evidence>
<evidence type="ECO:0000313" key="13">
    <source>
        <dbReference type="EMBL" id="KAJ8393560.1"/>
    </source>
</evidence>
<dbReference type="InterPro" id="IPR036390">
    <property type="entry name" value="WH_DNA-bd_sf"/>
</dbReference>
<organism evidence="13 14">
    <name type="scientific">Aldrovandia affinis</name>
    <dbReference type="NCBI Taxonomy" id="143900"/>
    <lineage>
        <taxon>Eukaryota</taxon>
        <taxon>Metazoa</taxon>
        <taxon>Chordata</taxon>
        <taxon>Craniata</taxon>
        <taxon>Vertebrata</taxon>
        <taxon>Euteleostomi</taxon>
        <taxon>Actinopterygii</taxon>
        <taxon>Neopterygii</taxon>
        <taxon>Teleostei</taxon>
        <taxon>Notacanthiformes</taxon>
        <taxon>Halosauridae</taxon>
        <taxon>Aldrovandia</taxon>
    </lineage>
</organism>
<name>A0AAD7S0E5_9TELE</name>
<comment type="caution">
    <text evidence="13">The sequence shown here is derived from an EMBL/GenBank/DDBJ whole genome shotgun (WGS) entry which is preliminary data.</text>
</comment>
<dbReference type="FunFam" id="1.10.10.10:FF:000335">
    <property type="entry name" value="Spi-C transcription factor"/>
    <property type="match status" value="1"/>
</dbReference>
<accession>A0AAD7S0E5</accession>
<comment type="similarity">
    <text evidence="2 10">Belongs to the ETS family.</text>
</comment>
<keyword evidence="14" id="KW-1185">Reference proteome</keyword>
<dbReference type="InterPro" id="IPR036388">
    <property type="entry name" value="WH-like_DNA-bd_sf"/>
</dbReference>
<reference evidence="13" key="1">
    <citation type="journal article" date="2023" name="Science">
        <title>Genome structures resolve the early diversification of teleost fishes.</title>
        <authorList>
            <person name="Parey E."/>
            <person name="Louis A."/>
            <person name="Montfort J."/>
            <person name="Bouchez O."/>
            <person name="Roques C."/>
            <person name="Iampietro C."/>
            <person name="Lluch J."/>
            <person name="Castinel A."/>
            <person name="Donnadieu C."/>
            <person name="Desvignes T."/>
            <person name="Floi Bucao C."/>
            <person name="Jouanno E."/>
            <person name="Wen M."/>
            <person name="Mejri S."/>
            <person name="Dirks R."/>
            <person name="Jansen H."/>
            <person name="Henkel C."/>
            <person name="Chen W.J."/>
            <person name="Zahm M."/>
            <person name="Cabau C."/>
            <person name="Klopp C."/>
            <person name="Thompson A.W."/>
            <person name="Robinson-Rechavi M."/>
            <person name="Braasch I."/>
            <person name="Lecointre G."/>
            <person name="Bobe J."/>
            <person name="Postlethwait J.H."/>
            <person name="Berthelot C."/>
            <person name="Roest Crollius H."/>
            <person name="Guiguen Y."/>
        </authorList>
    </citation>
    <scope>NUCLEOTIDE SEQUENCE</scope>
    <source>
        <strain evidence="13">NC1722</strain>
    </source>
</reference>
<dbReference type="Proteomes" id="UP001221898">
    <property type="component" value="Unassembled WGS sequence"/>
</dbReference>
<evidence type="ECO:0000256" key="4">
    <source>
        <dbReference type="ARBA" id="ARBA00023125"/>
    </source>
</evidence>
<evidence type="ECO:0000259" key="12">
    <source>
        <dbReference type="PROSITE" id="PS50061"/>
    </source>
</evidence>
<dbReference type="PROSITE" id="PS50061">
    <property type="entry name" value="ETS_DOMAIN_3"/>
    <property type="match status" value="1"/>
</dbReference>
<proteinExistence type="inferred from homology"/>
<evidence type="ECO:0000256" key="9">
    <source>
        <dbReference type="ARBA" id="ARBA00074964"/>
    </source>
</evidence>
<gene>
    <name evidence="13" type="ORF">AAFF_G00060330</name>
</gene>
<dbReference type="PANTHER" id="PTHR11849">
    <property type="entry name" value="ETS"/>
    <property type="match status" value="1"/>
</dbReference>
<protein>
    <recommendedName>
        <fullName evidence="9">Transcription factor Spi-C</fullName>
    </recommendedName>
</protein>
<dbReference type="PANTHER" id="PTHR11849:SF315">
    <property type="entry name" value="TRANSCRIPTION FACTOR PU.1-LIKE"/>
    <property type="match status" value="1"/>
</dbReference>
<feature type="region of interest" description="Disordered" evidence="11">
    <location>
        <begin position="167"/>
        <end position="193"/>
    </location>
</feature>
<comment type="subcellular location">
    <subcellularLocation>
        <location evidence="1 10">Nucleus</location>
    </subcellularLocation>
</comment>
<feature type="domain" description="ETS" evidence="12">
    <location>
        <begin position="209"/>
        <end position="292"/>
    </location>
</feature>
<keyword evidence="4 10" id="KW-0238">DNA-binding</keyword>
<evidence type="ECO:0000256" key="3">
    <source>
        <dbReference type="ARBA" id="ARBA00023015"/>
    </source>
</evidence>
<sequence>MRSIKKRAPFHFLLQSASRREPVAVAVTASSVKLRLSADPKATPVAKVSSSMLATLETIRYLQDIGSREWGSSQAVEVDLDVIEEYLQEHSGEVQQGSTAPDCRSQEEPSIVENSWSGRFAYEWRYSSVARPEEEGAACEPPPPQTVWFTPSSTEWGHCQYAYHTNPSSDSDSQSISSHDYPPSPPMERRGKRACDSLPLAPITGKKKERLFQFLYEMLQNPDMRSCIWWVQSGDGTFQFSSQNKERLAQLWGRRKGNRKTMTYQKMARALRNYSRTGEICKVKRKLTYQFNEDTLRGLQGSGRTAGC</sequence>
<feature type="compositionally biased region" description="Low complexity" evidence="11">
    <location>
        <begin position="168"/>
        <end position="180"/>
    </location>
</feature>
<dbReference type="GO" id="GO:0005634">
    <property type="term" value="C:nucleus"/>
    <property type="evidence" value="ECO:0007669"/>
    <property type="project" value="UniProtKB-SubCell"/>
</dbReference>
<evidence type="ECO:0000256" key="8">
    <source>
        <dbReference type="ARBA" id="ARBA00063209"/>
    </source>
</evidence>
<keyword evidence="6 10" id="KW-0539">Nucleus</keyword>
<evidence type="ECO:0000256" key="10">
    <source>
        <dbReference type="RuleBase" id="RU004019"/>
    </source>
</evidence>
<dbReference type="AlphaFoldDB" id="A0AAD7S0E5"/>
<dbReference type="PRINTS" id="PR00454">
    <property type="entry name" value="ETSDOMAIN"/>
</dbReference>
<evidence type="ECO:0000256" key="11">
    <source>
        <dbReference type="SAM" id="MobiDB-lite"/>
    </source>
</evidence>
<dbReference type="InterPro" id="IPR000418">
    <property type="entry name" value="Ets_dom"/>
</dbReference>
<dbReference type="SUPFAM" id="SSF46785">
    <property type="entry name" value="Winged helix' DNA-binding domain"/>
    <property type="match status" value="1"/>
</dbReference>
<dbReference type="GO" id="GO:0043565">
    <property type="term" value="F:sequence-specific DNA binding"/>
    <property type="evidence" value="ECO:0007669"/>
    <property type="project" value="InterPro"/>
</dbReference>
<dbReference type="GO" id="GO:0030154">
    <property type="term" value="P:cell differentiation"/>
    <property type="evidence" value="ECO:0007669"/>
    <property type="project" value="TreeGrafter"/>
</dbReference>
<dbReference type="Gene3D" id="1.10.10.10">
    <property type="entry name" value="Winged helix-like DNA-binding domain superfamily/Winged helix DNA-binding domain"/>
    <property type="match status" value="1"/>
</dbReference>
<evidence type="ECO:0000313" key="14">
    <source>
        <dbReference type="Proteomes" id="UP001221898"/>
    </source>
</evidence>
<keyword evidence="3" id="KW-0805">Transcription regulation</keyword>